<feature type="transmembrane region" description="Helical" evidence="6">
    <location>
        <begin position="56"/>
        <end position="76"/>
    </location>
</feature>
<organism evidence="7 8">
    <name type="scientific">Clostridium neonatale</name>
    <dbReference type="NCBI Taxonomy" id="137838"/>
    <lineage>
        <taxon>Bacteria</taxon>
        <taxon>Bacillati</taxon>
        <taxon>Bacillota</taxon>
        <taxon>Clostridia</taxon>
        <taxon>Eubacteriales</taxon>
        <taxon>Clostridiaceae</taxon>
        <taxon>Clostridium</taxon>
    </lineage>
</organism>
<dbReference type="GO" id="GO:0005886">
    <property type="term" value="C:plasma membrane"/>
    <property type="evidence" value="ECO:0007669"/>
    <property type="project" value="UniProtKB-SubCell"/>
</dbReference>
<keyword evidence="5 6" id="KW-0472">Membrane</keyword>
<evidence type="ECO:0008006" key="9">
    <source>
        <dbReference type="Google" id="ProtNLM"/>
    </source>
</evidence>
<dbReference type="OrthoDB" id="1653617at2"/>
<dbReference type="PANTHER" id="PTHR30509:SF9">
    <property type="entry name" value="MULTIDRUG RESISTANCE PROTEIN MDTO"/>
    <property type="match status" value="1"/>
</dbReference>
<reference evidence="7 8" key="1">
    <citation type="submission" date="2017-10" db="EMBL/GenBank/DDBJ databases">
        <title>Effective Description of Clostridium neonatale sp. nov. linked to necrotizing enterocolitis in neonates and a clarification of species assignable to the genus Clostridium (Prazmowski 1880) emend. Lawson and Rainey 2016.</title>
        <authorList>
            <person name="Bernard K."/>
            <person name="Burdz T."/>
            <person name="Wiebe D."/>
            <person name="Balcewich B."/>
            <person name="Alfa M."/>
            <person name="Bernier A.-M."/>
        </authorList>
    </citation>
    <scope>NUCLEOTIDE SEQUENCE [LARGE SCALE GENOMIC DNA]</scope>
    <source>
        <strain evidence="7 8">LCDC99A005</strain>
    </source>
</reference>
<proteinExistence type="predicted"/>
<feature type="transmembrane region" description="Helical" evidence="6">
    <location>
        <begin position="110"/>
        <end position="126"/>
    </location>
</feature>
<evidence type="ECO:0000256" key="1">
    <source>
        <dbReference type="ARBA" id="ARBA00004651"/>
    </source>
</evidence>
<dbReference type="Proteomes" id="UP000220840">
    <property type="component" value="Unassembled WGS sequence"/>
</dbReference>
<keyword evidence="4 6" id="KW-1133">Transmembrane helix</keyword>
<feature type="transmembrane region" description="Helical" evidence="6">
    <location>
        <begin position="82"/>
        <end position="103"/>
    </location>
</feature>
<protein>
    <recommendedName>
        <fullName evidence="9">FUSC family protein</fullName>
    </recommendedName>
</protein>
<evidence type="ECO:0000313" key="7">
    <source>
        <dbReference type="EMBL" id="PEG28978.1"/>
    </source>
</evidence>
<evidence type="ECO:0000256" key="3">
    <source>
        <dbReference type="ARBA" id="ARBA00022692"/>
    </source>
</evidence>
<sequence length="166" mass="18047">MNINLPRIGLRNLKTAIAVTLCMLIFQLFNRDNPFFACIAAVFCMKDTVSSSISMGLNRTIGTIIGGVVGIIIIYLNSVFPFFNLITPIMTGLGISISIYICTIIKKPEAVVVSCIVLVAIMINSASQANAYIYAINRSFDTIIGIIIAVLINKHINPPSEEGYLT</sequence>
<evidence type="ECO:0000256" key="6">
    <source>
        <dbReference type="SAM" id="Phobius"/>
    </source>
</evidence>
<evidence type="ECO:0000256" key="5">
    <source>
        <dbReference type="ARBA" id="ARBA00023136"/>
    </source>
</evidence>
<evidence type="ECO:0000256" key="2">
    <source>
        <dbReference type="ARBA" id="ARBA00022475"/>
    </source>
</evidence>
<gene>
    <name evidence="7" type="ORF">CQ394_20225</name>
</gene>
<keyword evidence="3 6" id="KW-0812">Transmembrane</keyword>
<dbReference type="STRING" id="137838.GCA_001458595_00153"/>
<evidence type="ECO:0000313" key="8">
    <source>
        <dbReference type="Proteomes" id="UP000220840"/>
    </source>
</evidence>
<accession>A0A2A7MCZ9</accession>
<dbReference type="InterPro" id="IPR010343">
    <property type="entry name" value="ArAE_1"/>
</dbReference>
<comment type="subcellular location">
    <subcellularLocation>
        <location evidence="1">Cell membrane</location>
        <topology evidence="1">Multi-pass membrane protein</topology>
    </subcellularLocation>
</comment>
<comment type="caution">
    <text evidence="7">The sequence shown here is derived from an EMBL/GenBank/DDBJ whole genome shotgun (WGS) entry which is preliminary data.</text>
</comment>
<dbReference type="Pfam" id="PF06081">
    <property type="entry name" value="ArAE_1"/>
    <property type="match status" value="1"/>
</dbReference>
<evidence type="ECO:0000256" key="4">
    <source>
        <dbReference type="ARBA" id="ARBA00022989"/>
    </source>
</evidence>
<dbReference type="PANTHER" id="PTHR30509">
    <property type="entry name" value="P-HYDROXYBENZOIC ACID EFFLUX PUMP SUBUNIT-RELATED"/>
    <property type="match status" value="1"/>
</dbReference>
<name>A0A2A7MCZ9_9CLOT</name>
<keyword evidence="2" id="KW-1003">Cell membrane</keyword>
<keyword evidence="8" id="KW-1185">Reference proteome</keyword>
<dbReference type="AlphaFoldDB" id="A0A2A7MCZ9"/>
<dbReference type="EMBL" id="PDCJ01000006">
    <property type="protein sequence ID" value="PEG28978.1"/>
    <property type="molecule type" value="Genomic_DNA"/>
</dbReference>